<dbReference type="InterPro" id="IPR000639">
    <property type="entry name" value="Epox_hydrolase-like"/>
</dbReference>
<dbReference type="Pfam" id="PF00561">
    <property type="entry name" value="Abhydrolase_1"/>
    <property type="match status" value="1"/>
</dbReference>
<evidence type="ECO:0000256" key="1">
    <source>
        <dbReference type="ARBA" id="ARBA00022801"/>
    </source>
</evidence>
<dbReference type="EMBL" id="AE007872">
    <property type="protein sequence ID" value="AAK90672.1"/>
    <property type="molecule type" value="Genomic_DNA"/>
</dbReference>
<dbReference type="RefSeq" id="WP_010974554.1">
    <property type="nucleotide sequence ID" value="NC_003064.2"/>
</dbReference>
<dbReference type="Gene3D" id="3.40.50.1820">
    <property type="entry name" value="alpha/beta hydrolase"/>
    <property type="match status" value="1"/>
</dbReference>
<reference evidence="3 4" key="1">
    <citation type="journal article" date="2001" name="Science">
        <title>The genome of the natural genetic engineer Agrobacterium tumefaciens C58.</title>
        <authorList>
            <person name="Wood D.W."/>
            <person name="Setubal J.C."/>
            <person name="Kaul R."/>
            <person name="Monks D.E."/>
            <person name="Kitajima J.P."/>
            <person name="Okura V.K."/>
            <person name="Zhou Y."/>
            <person name="Chen L."/>
            <person name="Wood G.E."/>
            <person name="Almeida N.F.Jr."/>
            <person name="Woo L."/>
            <person name="Chen Y."/>
            <person name="Paulsen I.T."/>
            <person name="Eisen J.A."/>
            <person name="Karp P.D."/>
            <person name="Bovee D.Sr."/>
            <person name="Chapman P."/>
            <person name="Clendenning J."/>
            <person name="Deatherage G."/>
            <person name="Gillet W."/>
            <person name="Grant C."/>
            <person name="Kutyavin T."/>
            <person name="Levy R."/>
            <person name="Li M.J."/>
            <person name="McClelland E."/>
            <person name="Palmieri A."/>
            <person name="Raymond C."/>
            <person name="Rouse G."/>
            <person name="Saenphimmachak C."/>
            <person name="Wu Z."/>
            <person name="Romero P."/>
            <person name="Gordon D."/>
            <person name="Zhang S."/>
            <person name="Yoo H."/>
            <person name="Tao Y."/>
            <person name="Biddle P."/>
            <person name="Jung M."/>
            <person name="Krespan W."/>
            <person name="Perry M."/>
            <person name="Gordon-Kamm B."/>
            <person name="Liao L."/>
            <person name="Kim S."/>
            <person name="Hendrick C."/>
            <person name="Zhao Z.Y."/>
            <person name="Dolan M."/>
            <person name="Chumley F."/>
            <person name="Tingey S.V."/>
            <person name="Tomb J.F."/>
            <person name="Gordon M.P."/>
            <person name="Olson M.V."/>
            <person name="Nester E.W."/>
        </authorList>
    </citation>
    <scope>NUCLEOTIDE SEQUENCE [LARGE SCALE GENOMIC DNA]</scope>
    <source>
        <strain evidence="4">C58 / ATCC 33970</strain>
    </source>
</reference>
<evidence type="ECO:0000313" key="3">
    <source>
        <dbReference type="EMBL" id="AAK90672.1"/>
    </source>
</evidence>
<dbReference type="GO" id="GO:0016787">
    <property type="term" value="F:hydrolase activity"/>
    <property type="evidence" value="ECO:0007669"/>
    <property type="project" value="UniProtKB-KW"/>
</dbReference>
<dbReference type="PIR" id="AC3196">
    <property type="entry name" value="AC3196"/>
</dbReference>
<dbReference type="PRINTS" id="PR00111">
    <property type="entry name" value="ABHYDROLASE"/>
</dbReference>
<dbReference type="GeneID" id="1137070"/>
<evidence type="ECO:0000313" key="4">
    <source>
        <dbReference type="Proteomes" id="UP000000813"/>
    </source>
</evidence>
<dbReference type="BioCyc" id="AGRO:ATU5297-MONOMER"/>
<dbReference type="EnsemblBacteria" id="AAK90672">
    <property type="protein sequence ID" value="AAK90672"/>
    <property type="gene ID" value="Atu5297"/>
</dbReference>
<dbReference type="eggNOG" id="COG0596">
    <property type="taxonomic scope" value="Bacteria"/>
</dbReference>
<organism evidence="3 4">
    <name type="scientific">Agrobacterium fabrum (strain C58 / ATCC 33970)</name>
    <name type="common">Agrobacterium tumefaciens (strain C58)</name>
    <dbReference type="NCBI Taxonomy" id="176299"/>
    <lineage>
        <taxon>Bacteria</taxon>
        <taxon>Pseudomonadati</taxon>
        <taxon>Pseudomonadota</taxon>
        <taxon>Alphaproteobacteria</taxon>
        <taxon>Hyphomicrobiales</taxon>
        <taxon>Rhizobiaceae</taxon>
        <taxon>Rhizobium/Agrobacterium group</taxon>
        <taxon>Agrobacterium</taxon>
        <taxon>Agrobacterium tumefaciens complex</taxon>
    </lineage>
</organism>
<keyword evidence="3" id="KW-0614">Plasmid</keyword>
<dbReference type="InterPro" id="IPR000073">
    <property type="entry name" value="AB_hydrolase_1"/>
</dbReference>
<dbReference type="SUPFAM" id="SSF53474">
    <property type="entry name" value="alpha/beta-Hydrolases"/>
    <property type="match status" value="1"/>
</dbReference>
<evidence type="ECO:0000259" key="2">
    <source>
        <dbReference type="Pfam" id="PF00561"/>
    </source>
</evidence>
<keyword evidence="4" id="KW-1185">Reference proteome</keyword>
<protein>
    <submittedName>
        <fullName evidence="3">Hydrolase</fullName>
    </submittedName>
</protein>
<geneLocation type="plasmid" evidence="3 4">
    <name>At</name>
</geneLocation>
<dbReference type="InterPro" id="IPR029058">
    <property type="entry name" value="AB_hydrolase_fold"/>
</dbReference>
<dbReference type="ESTHER" id="agrt5-a9cle4">
    <property type="family name" value="Haloacetate_dehalogenase"/>
</dbReference>
<dbReference type="AlphaFoldDB" id="A9CLE4"/>
<dbReference type="HOGENOM" id="CLU_020336_7_1_5"/>
<dbReference type="KEGG" id="atu:Atu5297"/>
<keyword evidence="1 3" id="KW-0378">Hydrolase</keyword>
<dbReference type="PATRIC" id="fig|176299.10.peg.4970"/>
<dbReference type="PRINTS" id="PR00412">
    <property type="entry name" value="EPOXHYDRLASE"/>
</dbReference>
<accession>A9CLE4</accession>
<feature type="domain" description="AB hydrolase-1" evidence="2">
    <location>
        <begin position="37"/>
        <end position="172"/>
    </location>
</feature>
<dbReference type="PANTHER" id="PTHR43329">
    <property type="entry name" value="EPOXIDE HYDROLASE"/>
    <property type="match status" value="1"/>
</dbReference>
<name>A9CLE4_AGRFC</name>
<sequence length="307" mass="34646">MRDSDNVGDSIFYPGWRPFEMEADGVQFSGVIGGSGPPLLLLHGFPETHIAWRRMAPALSREYSLVIPDLPGYGRSLILDHSERFTKRRAARAVSSLMTAFGHKTFGVIGHDRGARVGYRLALDHPDRVRGFASLTVIPTLDALASVDHEFALKNFHWFLFAQPDDLAEHLLDLDPRGYLERVLARMTEGRDFLKREATEAYHEAFSRPSVREAIIEDYRSALREDLEHDRADRRDGRKLRCPVFVSWPERGSRSDRGSPIEVWRRWADEVTGGATSGGHLQPEDAPDEVLAMLIPFLSKSFLPGRA</sequence>
<dbReference type="OrthoDB" id="9812774at2"/>
<dbReference type="Proteomes" id="UP000000813">
    <property type="component" value="Plasmid At"/>
</dbReference>
<dbReference type="PhylomeDB" id="A9CLE4"/>
<reference evidence="3 4" key="2">
    <citation type="journal article" date="2001" name="Science">
        <title>Genome sequence of the plant pathogen and biotechnology agent Agrobacterium tumefaciens C58.</title>
        <authorList>
            <person name="Goodner B."/>
            <person name="Hinkle G."/>
            <person name="Gattung S."/>
            <person name="Miller N."/>
            <person name="Blanchard M."/>
            <person name="Qurollo B."/>
            <person name="Goldman B.S."/>
            <person name="Cao Y."/>
            <person name="Askenazi M."/>
            <person name="Halling C."/>
            <person name="Mullin L."/>
            <person name="Houmiel K."/>
            <person name="Gordon J."/>
            <person name="Vaudin M."/>
            <person name="Iartchouk O."/>
            <person name="Epp A."/>
            <person name="Liu F."/>
            <person name="Wollam C."/>
            <person name="Allinger M."/>
            <person name="Doughty D."/>
            <person name="Scott C."/>
            <person name="Lappas C."/>
            <person name="Markelz B."/>
            <person name="Flanagan C."/>
            <person name="Crowell C."/>
            <person name="Gurson J."/>
            <person name="Lomo C."/>
            <person name="Sear C."/>
            <person name="Strub G."/>
            <person name="Cielo C."/>
            <person name="Slater S."/>
        </authorList>
    </citation>
    <scope>NUCLEOTIDE SEQUENCE [LARGE SCALE GENOMIC DNA]</scope>
    <source>
        <strain evidence="4">C58 / ATCC 33970</strain>
    </source>
</reference>
<gene>
    <name evidence="3" type="ordered locus">Atu5297</name>
</gene>
<proteinExistence type="predicted"/>